<dbReference type="AlphaFoldDB" id="A0AAU7VVN5"/>
<comment type="pathway">
    <text evidence="2">Carotenoid biosynthesis.</text>
</comment>
<accession>A0AAU7VVN5</accession>
<gene>
    <name evidence="10" type="ORF">ABS642_20685</name>
</gene>
<name>A0AAU7VVN5_9MICO</name>
<evidence type="ECO:0000256" key="1">
    <source>
        <dbReference type="ARBA" id="ARBA00004141"/>
    </source>
</evidence>
<dbReference type="NCBIfam" id="TIGR03462">
    <property type="entry name" value="CarR_dom_SF"/>
    <property type="match status" value="1"/>
</dbReference>
<reference evidence="10" key="1">
    <citation type="submission" date="2024-06" db="EMBL/GenBank/DDBJ databases">
        <title>Draft genome sequence of Microbacterium sp. strain A8/3-1, isolated from Oxytropis tragacanthoides Fisch. ex DC. Root nodules in the Altai region of Russia.</title>
        <authorList>
            <person name="Sazanova A."/>
            <person name="Guro P."/>
            <person name="Kuznetsova I."/>
            <person name="Belimov A."/>
            <person name="Safronova V."/>
        </authorList>
    </citation>
    <scope>NUCLEOTIDE SEQUENCE</scope>
    <source>
        <strain evidence="10">A8/3-1</strain>
    </source>
</reference>
<keyword evidence="4" id="KW-0125">Carotenoid biosynthesis</keyword>
<evidence type="ECO:0000313" key="10">
    <source>
        <dbReference type="EMBL" id="XBX78295.1"/>
    </source>
</evidence>
<sequence length="115" mass="12194">MTYLQLAACFLAAAAVCGIALTVASRRYGPRPAAVGLTILALFLLTAVFDTVMIATGLFHYSPAHLLGLHIGLAPIEDFAYPLAGALLLPPLWTALRARRRARAHPGEGDGEERA</sequence>
<comment type="subcellular location">
    <subcellularLocation>
        <location evidence="1">Membrane</location>
        <topology evidence="1">Multi-pass membrane protein</topology>
    </subcellularLocation>
</comment>
<dbReference type="GO" id="GO:0016117">
    <property type="term" value="P:carotenoid biosynthetic process"/>
    <property type="evidence" value="ECO:0007669"/>
    <property type="project" value="UniProtKB-KW"/>
</dbReference>
<keyword evidence="3 8" id="KW-0812">Transmembrane</keyword>
<feature type="transmembrane region" description="Helical" evidence="8">
    <location>
        <begin position="6"/>
        <end position="25"/>
    </location>
</feature>
<dbReference type="EMBL" id="CP158357">
    <property type="protein sequence ID" value="XBX78295.1"/>
    <property type="molecule type" value="Genomic_DNA"/>
</dbReference>
<proteinExistence type="predicted"/>
<evidence type="ECO:0000256" key="7">
    <source>
        <dbReference type="ARBA" id="ARBA00023235"/>
    </source>
</evidence>
<dbReference type="Pfam" id="PF18916">
    <property type="entry name" value="Lycopene_cyc"/>
    <property type="match status" value="1"/>
</dbReference>
<dbReference type="GO" id="GO:0016020">
    <property type="term" value="C:membrane"/>
    <property type="evidence" value="ECO:0007669"/>
    <property type="project" value="UniProtKB-SubCell"/>
</dbReference>
<organism evidence="10">
    <name type="scientific">Microbacterium sp. A8/3-1</name>
    <dbReference type="NCBI Taxonomy" id="3160749"/>
    <lineage>
        <taxon>Bacteria</taxon>
        <taxon>Bacillati</taxon>
        <taxon>Actinomycetota</taxon>
        <taxon>Actinomycetes</taxon>
        <taxon>Micrococcales</taxon>
        <taxon>Microbacteriaceae</taxon>
        <taxon>Microbacterium</taxon>
    </lineage>
</organism>
<dbReference type="GO" id="GO:0045436">
    <property type="term" value="F:lycopene beta cyclase activity"/>
    <property type="evidence" value="ECO:0007669"/>
    <property type="project" value="UniProtKB-ARBA"/>
</dbReference>
<protein>
    <submittedName>
        <fullName evidence="10">Lycopene cyclase domain-containing protein</fullName>
    </submittedName>
</protein>
<dbReference type="GO" id="GO:0016872">
    <property type="term" value="F:intramolecular lyase activity"/>
    <property type="evidence" value="ECO:0007669"/>
    <property type="project" value="InterPro"/>
</dbReference>
<evidence type="ECO:0000256" key="4">
    <source>
        <dbReference type="ARBA" id="ARBA00022746"/>
    </source>
</evidence>
<evidence type="ECO:0000256" key="5">
    <source>
        <dbReference type="ARBA" id="ARBA00022989"/>
    </source>
</evidence>
<evidence type="ECO:0000256" key="6">
    <source>
        <dbReference type="ARBA" id="ARBA00023136"/>
    </source>
</evidence>
<feature type="transmembrane region" description="Helical" evidence="8">
    <location>
        <begin position="79"/>
        <end position="96"/>
    </location>
</feature>
<keyword evidence="5 8" id="KW-1133">Transmembrane helix</keyword>
<evidence type="ECO:0000256" key="8">
    <source>
        <dbReference type="SAM" id="Phobius"/>
    </source>
</evidence>
<evidence type="ECO:0000256" key="2">
    <source>
        <dbReference type="ARBA" id="ARBA00004829"/>
    </source>
</evidence>
<keyword evidence="7" id="KW-0413">Isomerase</keyword>
<dbReference type="InterPro" id="IPR017825">
    <property type="entry name" value="Lycopene_cyclase_dom"/>
</dbReference>
<feature type="transmembrane region" description="Helical" evidence="8">
    <location>
        <begin position="37"/>
        <end position="59"/>
    </location>
</feature>
<evidence type="ECO:0000256" key="3">
    <source>
        <dbReference type="ARBA" id="ARBA00022692"/>
    </source>
</evidence>
<keyword evidence="6 8" id="KW-0472">Membrane</keyword>
<feature type="domain" description="Lycopene cyclase" evidence="9">
    <location>
        <begin position="9"/>
        <end position="85"/>
    </location>
</feature>
<evidence type="ECO:0000259" key="9">
    <source>
        <dbReference type="Pfam" id="PF18916"/>
    </source>
</evidence>
<dbReference type="RefSeq" id="WP_350351576.1">
    <property type="nucleotide sequence ID" value="NZ_CP158357.1"/>
</dbReference>